<evidence type="ECO:0000313" key="4">
    <source>
        <dbReference type="EMBL" id="GHF32969.1"/>
    </source>
</evidence>
<feature type="transmembrane region" description="Helical" evidence="2">
    <location>
        <begin position="24"/>
        <end position="41"/>
    </location>
</feature>
<reference evidence="5 6" key="3">
    <citation type="submission" date="2020-08" db="EMBL/GenBank/DDBJ databases">
        <title>Genomic Encyclopedia of Type Strains, Phase IV (KMG-IV): sequencing the most valuable type-strain genomes for metagenomic binning, comparative biology and taxonomic classification.</title>
        <authorList>
            <person name="Goeker M."/>
        </authorList>
    </citation>
    <scope>NUCLEOTIDE SEQUENCE [LARGE SCALE GENOMIC DNA]</scope>
    <source>
        <strain evidence="5 6">DSM 27521</strain>
    </source>
</reference>
<keyword evidence="2" id="KW-0472">Membrane</keyword>
<protein>
    <submittedName>
        <fullName evidence="5">Diguanylate cyclase (GGDEF)-like protein</fullName>
    </submittedName>
    <submittedName>
        <fullName evidence="4">GGDEF domain-containing protein</fullName>
    </submittedName>
</protein>
<dbReference type="GO" id="GO:0005886">
    <property type="term" value="C:plasma membrane"/>
    <property type="evidence" value="ECO:0007669"/>
    <property type="project" value="TreeGrafter"/>
</dbReference>
<feature type="transmembrane region" description="Helical" evidence="2">
    <location>
        <begin position="161"/>
        <end position="180"/>
    </location>
</feature>
<dbReference type="EMBL" id="JACHFK010000001">
    <property type="protein sequence ID" value="MBB5374888.1"/>
    <property type="molecule type" value="Genomic_DNA"/>
</dbReference>
<organism evidence="5 6">
    <name type="scientific">Deinococcus metalli</name>
    <dbReference type="NCBI Taxonomy" id="1141878"/>
    <lineage>
        <taxon>Bacteria</taxon>
        <taxon>Thermotogati</taxon>
        <taxon>Deinococcota</taxon>
        <taxon>Deinococci</taxon>
        <taxon>Deinococcales</taxon>
        <taxon>Deinococcaceae</taxon>
        <taxon>Deinococcus</taxon>
    </lineage>
</organism>
<dbReference type="EMBL" id="BNAJ01000001">
    <property type="protein sequence ID" value="GHF32969.1"/>
    <property type="molecule type" value="Genomic_DNA"/>
</dbReference>
<dbReference type="InterPro" id="IPR000160">
    <property type="entry name" value="GGDEF_dom"/>
</dbReference>
<evidence type="ECO:0000313" key="6">
    <source>
        <dbReference type="Proteomes" id="UP000539473"/>
    </source>
</evidence>
<dbReference type="Gene3D" id="3.30.70.270">
    <property type="match status" value="1"/>
</dbReference>
<dbReference type="NCBIfam" id="TIGR00254">
    <property type="entry name" value="GGDEF"/>
    <property type="match status" value="1"/>
</dbReference>
<dbReference type="SMART" id="SM00267">
    <property type="entry name" value="GGDEF"/>
    <property type="match status" value="1"/>
</dbReference>
<dbReference type="Proteomes" id="UP000619376">
    <property type="component" value="Unassembled WGS sequence"/>
</dbReference>
<dbReference type="InterPro" id="IPR050469">
    <property type="entry name" value="Diguanylate_Cyclase"/>
</dbReference>
<dbReference type="Pfam" id="PF00990">
    <property type="entry name" value="GGDEF"/>
    <property type="match status" value="1"/>
</dbReference>
<feature type="transmembrane region" description="Helical" evidence="2">
    <location>
        <begin position="135"/>
        <end position="155"/>
    </location>
</feature>
<dbReference type="PROSITE" id="PS50887">
    <property type="entry name" value="GGDEF"/>
    <property type="match status" value="1"/>
</dbReference>
<gene>
    <name evidence="4" type="ORF">GCM10017781_07100</name>
    <name evidence="5" type="ORF">HNQ07_000332</name>
</gene>
<reference evidence="4" key="1">
    <citation type="journal article" date="2014" name="Int. J. Syst. Evol. Microbiol.">
        <title>Complete genome of a new Firmicutes species belonging to the dominant human colonic microbiota ('Ruminococcus bicirculans') reveals two chromosomes and a selective capacity to utilize plant glucans.</title>
        <authorList>
            <consortium name="NISC Comparative Sequencing Program"/>
            <person name="Wegmann U."/>
            <person name="Louis P."/>
            <person name="Goesmann A."/>
            <person name="Henrissat B."/>
            <person name="Duncan S.H."/>
            <person name="Flint H.J."/>
        </authorList>
    </citation>
    <scope>NUCLEOTIDE SEQUENCE</scope>
    <source>
        <strain evidence="4">CGMCC 1.18437</strain>
    </source>
</reference>
<evidence type="ECO:0000313" key="7">
    <source>
        <dbReference type="Proteomes" id="UP000619376"/>
    </source>
</evidence>
<reference evidence="4" key="4">
    <citation type="submission" date="2024-05" db="EMBL/GenBank/DDBJ databases">
        <authorList>
            <person name="Sun Q."/>
            <person name="Zhou Y."/>
        </authorList>
    </citation>
    <scope>NUCLEOTIDE SEQUENCE</scope>
    <source>
        <strain evidence="4">CGMCC 1.18437</strain>
    </source>
</reference>
<dbReference type="PANTHER" id="PTHR45138:SF24">
    <property type="entry name" value="DIGUANYLATE CYCLASE DGCC-RELATED"/>
    <property type="match status" value="1"/>
</dbReference>
<dbReference type="InterPro" id="IPR043128">
    <property type="entry name" value="Rev_trsase/Diguanyl_cyclase"/>
</dbReference>
<comment type="caution">
    <text evidence="5">The sequence shown here is derived from an EMBL/GenBank/DDBJ whole genome shotgun (WGS) entry which is preliminary data.</text>
</comment>
<evidence type="ECO:0000313" key="5">
    <source>
        <dbReference type="EMBL" id="MBB5374888.1"/>
    </source>
</evidence>
<feature type="domain" description="GGDEF" evidence="3">
    <location>
        <begin position="224"/>
        <end position="353"/>
    </location>
</feature>
<dbReference type="SUPFAM" id="SSF55073">
    <property type="entry name" value="Nucleotide cyclase"/>
    <property type="match status" value="1"/>
</dbReference>
<dbReference type="AlphaFoldDB" id="A0A7W8KD65"/>
<sequence>MPSTPTTPHDVPQAAAWQRSQERMFSALVGLTLVASAAALALQRPHYDRLDVWALPGLALLLLTLQGLLWTRRLELPTAMRVAYVGGAAYVLLALNHQFSVLSQTSVTLMESTYWFAVIYAAAFLAFPSRAATAVTGGVLGLAALICAWHVGFTVPAATRVGLTSASVQFLLTGAVLIVLNRTIGVQHHRLMASRAAAFTDVLTGLANRRAAEERLADLAARAEAFTLVLFDLDHFKAVNDTHGHATGDAVLRGVGASVRSRLPVGGLAARWGGEEFLLVLPPTPPADVQGMLDMLRASLHAQEHGPVRGITACFGVASARPGEHPDHVLARADRAMYAAKAQGRNDVQLSEGAPRSSPLCPQD</sequence>
<accession>A0A7W8KD65</accession>
<keyword evidence="2" id="KW-1133">Transmembrane helix</keyword>
<dbReference type="GO" id="GO:0052621">
    <property type="term" value="F:diguanylate cyclase activity"/>
    <property type="evidence" value="ECO:0007669"/>
    <property type="project" value="TreeGrafter"/>
</dbReference>
<dbReference type="Proteomes" id="UP000539473">
    <property type="component" value="Unassembled WGS sequence"/>
</dbReference>
<dbReference type="GO" id="GO:1902201">
    <property type="term" value="P:negative regulation of bacterial-type flagellum-dependent cell motility"/>
    <property type="evidence" value="ECO:0007669"/>
    <property type="project" value="TreeGrafter"/>
</dbReference>
<dbReference type="InterPro" id="IPR029787">
    <property type="entry name" value="Nucleotide_cyclase"/>
</dbReference>
<dbReference type="PANTHER" id="PTHR45138">
    <property type="entry name" value="REGULATORY COMPONENTS OF SENSORY TRANSDUCTION SYSTEM"/>
    <property type="match status" value="1"/>
</dbReference>
<dbReference type="GO" id="GO:0043709">
    <property type="term" value="P:cell adhesion involved in single-species biofilm formation"/>
    <property type="evidence" value="ECO:0007669"/>
    <property type="project" value="TreeGrafter"/>
</dbReference>
<feature type="region of interest" description="Disordered" evidence="1">
    <location>
        <begin position="342"/>
        <end position="364"/>
    </location>
</feature>
<evidence type="ECO:0000256" key="2">
    <source>
        <dbReference type="SAM" id="Phobius"/>
    </source>
</evidence>
<keyword evidence="7" id="KW-1185">Reference proteome</keyword>
<name>A0A7W8KD65_9DEIO</name>
<evidence type="ECO:0000259" key="3">
    <source>
        <dbReference type="PROSITE" id="PS50887"/>
    </source>
</evidence>
<feature type="transmembrane region" description="Helical" evidence="2">
    <location>
        <begin position="112"/>
        <end position="128"/>
    </location>
</feature>
<evidence type="ECO:0000256" key="1">
    <source>
        <dbReference type="SAM" id="MobiDB-lite"/>
    </source>
</evidence>
<feature type="transmembrane region" description="Helical" evidence="2">
    <location>
        <begin position="82"/>
        <end position="100"/>
    </location>
</feature>
<dbReference type="RefSeq" id="WP_184109149.1">
    <property type="nucleotide sequence ID" value="NZ_BNAJ01000001.1"/>
</dbReference>
<dbReference type="CDD" id="cd01949">
    <property type="entry name" value="GGDEF"/>
    <property type="match status" value="1"/>
</dbReference>
<reference evidence="7" key="2">
    <citation type="journal article" date="2019" name="Int. J. Syst. Evol. Microbiol.">
        <title>The Global Catalogue of Microorganisms (GCM) 10K type strain sequencing project: providing services to taxonomists for standard genome sequencing and annotation.</title>
        <authorList>
            <consortium name="The Broad Institute Genomics Platform"/>
            <consortium name="The Broad Institute Genome Sequencing Center for Infectious Disease"/>
            <person name="Wu L."/>
            <person name="Ma J."/>
        </authorList>
    </citation>
    <scope>NUCLEOTIDE SEQUENCE [LARGE SCALE GENOMIC DNA]</scope>
    <source>
        <strain evidence="7">CGMCC 1.18437</strain>
    </source>
</reference>
<keyword evidence="2" id="KW-0812">Transmembrane</keyword>
<feature type="transmembrane region" description="Helical" evidence="2">
    <location>
        <begin position="53"/>
        <end position="70"/>
    </location>
</feature>
<proteinExistence type="predicted"/>